<dbReference type="OrthoDB" id="25840at2759"/>
<sequence>MPLAELKFVVSCSDSERGFGAENLLGQGKSGRTKWRGKAGKRPFHSLPLYIFVNRTH</sequence>
<protein>
    <submittedName>
        <fullName evidence="1 3">Uncharacterized protein</fullName>
    </submittedName>
</protein>
<dbReference type="Proteomes" id="UP000271098">
    <property type="component" value="Unassembled WGS sequence"/>
</dbReference>
<keyword evidence="2" id="KW-1185">Reference proteome</keyword>
<dbReference type="AlphaFoldDB" id="A0A183EYQ3"/>
<name>A0A183EYQ3_9BILA</name>
<reference evidence="1 2" key="2">
    <citation type="submission" date="2018-11" db="EMBL/GenBank/DDBJ databases">
        <authorList>
            <consortium name="Pathogen Informatics"/>
        </authorList>
    </citation>
    <scope>NUCLEOTIDE SEQUENCE [LARGE SCALE GENOMIC DNA]</scope>
</reference>
<evidence type="ECO:0000313" key="3">
    <source>
        <dbReference type="WBParaSite" id="GPUH_0002612401-mRNA-1"/>
    </source>
</evidence>
<dbReference type="EMBL" id="UYRT01108571">
    <property type="protein sequence ID" value="VDN45093.1"/>
    <property type="molecule type" value="Genomic_DNA"/>
</dbReference>
<dbReference type="WBParaSite" id="GPUH_0002612401-mRNA-1">
    <property type="protein sequence ID" value="GPUH_0002612401-mRNA-1"/>
    <property type="gene ID" value="GPUH_0002612401"/>
</dbReference>
<accession>A0A183EYQ3</accession>
<proteinExistence type="predicted"/>
<organism evidence="3">
    <name type="scientific">Gongylonema pulchrum</name>
    <dbReference type="NCBI Taxonomy" id="637853"/>
    <lineage>
        <taxon>Eukaryota</taxon>
        <taxon>Metazoa</taxon>
        <taxon>Ecdysozoa</taxon>
        <taxon>Nematoda</taxon>
        <taxon>Chromadorea</taxon>
        <taxon>Rhabditida</taxon>
        <taxon>Spirurina</taxon>
        <taxon>Spiruromorpha</taxon>
        <taxon>Spiruroidea</taxon>
        <taxon>Gongylonematidae</taxon>
        <taxon>Gongylonema</taxon>
    </lineage>
</organism>
<gene>
    <name evidence="1" type="ORF">GPUH_LOCUS26093</name>
</gene>
<evidence type="ECO:0000313" key="1">
    <source>
        <dbReference type="EMBL" id="VDN45093.1"/>
    </source>
</evidence>
<reference evidence="3" key="1">
    <citation type="submission" date="2016-06" db="UniProtKB">
        <authorList>
            <consortium name="WormBaseParasite"/>
        </authorList>
    </citation>
    <scope>IDENTIFICATION</scope>
</reference>
<evidence type="ECO:0000313" key="2">
    <source>
        <dbReference type="Proteomes" id="UP000271098"/>
    </source>
</evidence>